<protein>
    <submittedName>
        <fullName evidence="2">Uncharacterized protein</fullName>
    </submittedName>
</protein>
<evidence type="ECO:0000256" key="1">
    <source>
        <dbReference type="SAM" id="MobiDB-lite"/>
    </source>
</evidence>
<evidence type="ECO:0000313" key="2">
    <source>
        <dbReference type="EMBL" id="KAK1131418.1"/>
    </source>
</evidence>
<keyword evidence="3" id="KW-1185">Reference proteome</keyword>
<dbReference type="Proteomes" id="UP001177670">
    <property type="component" value="Unassembled WGS sequence"/>
</dbReference>
<proteinExistence type="predicted"/>
<sequence>MVTASSLKRSDPGQARPGQDAAMPVRARHKVARQQAVEDCEGLACEAKFVV</sequence>
<feature type="non-terminal residue" evidence="2">
    <location>
        <position position="51"/>
    </location>
</feature>
<evidence type="ECO:0000313" key="3">
    <source>
        <dbReference type="Proteomes" id="UP001177670"/>
    </source>
</evidence>
<name>A0AA40G644_9HYME</name>
<accession>A0AA40G644</accession>
<reference evidence="2" key="1">
    <citation type="submission" date="2021-10" db="EMBL/GenBank/DDBJ databases">
        <title>Melipona bicolor Genome sequencing and assembly.</title>
        <authorList>
            <person name="Araujo N.S."/>
            <person name="Arias M.C."/>
        </authorList>
    </citation>
    <scope>NUCLEOTIDE SEQUENCE</scope>
    <source>
        <strain evidence="2">USP_2M_L1-L4_2017</strain>
        <tissue evidence="2">Whole body</tissue>
    </source>
</reference>
<feature type="region of interest" description="Disordered" evidence="1">
    <location>
        <begin position="1"/>
        <end position="27"/>
    </location>
</feature>
<gene>
    <name evidence="2" type="ORF">K0M31_017703</name>
</gene>
<dbReference type="EMBL" id="JAHYIQ010000006">
    <property type="protein sequence ID" value="KAK1131418.1"/>
    <property type="molecule type" value="Genomic_DNA"/>
</dbReference>
<organism evidence="2 3">
    <name type="scientific">Melipona bicolor</name>
    <dbReference type="NCBI Taxonomy" id="60889"/>
    <lineage>
        <taxon>Eukaryota</taxon>
        <taxon>Metazoa</taxon>
        <taxon>Ecdysozoa</taxon>
        <taxon>Arthropoda</taxon>
        <taxon>Hexapoda</taxon>
        <taxon>Insecta</taxon>
        <taxon>Pterygota</taxon>
        <taxon>Neoptera</taxon>
        <taxon>Endopterygota</taxon>
        <taxon>Hymenoptera</taxon>
        <taxon>Apocrita</taxon>
        <taxon>Aculeata</taxon>
        <taxon>Apoidea</taxon>
        <taxon>Anthophila</taxon>
        <taxon>Apidae</taxon>
        <taxon>Melipona</taxon>
    </lineage>
</organism>
<comment type="caution">
    <text evidence="2">The sequence shown here is derived from an EMBL/GenBank/DDBJ whole genome shotgun (WGS) entry which is preliminary data.</text>
</comment>
<dbReference type="AlphaFoldDB" id="A0AA40G644"/>